<comment type="caution">
    <text evidence="2">The sequence shown here is derived from an EMBL/GenBank/DDBJ whole genome shotgun (WGS) entry which is preliminary data.</text>
</comment>
<evidence type="ECO:0000313" key="2">
    <source>
        <dbReference type="EMBL" id="MDT0584210.1"/>
    </source>
</evidence>
<dbReference type="SUPFAM" id="SSF56935">
    <property type="entry name" value="Porins"/>
    <property type="match status" value="1"/>
</dbReference>
<dbReference type="AlphaFoldDB" id="A0AAW8R5M8"/>
<gene>
    <name evidence="2" type="ORF">RM544_16805</name>
</gene>
<protein>
    <submittedName>
        <fullName evidence="2">Uncharacterized protein</fullName>
    </submittedName>
</protein>
<keyword evidence="1" id="KW-0732">Signal</keyword>
<dbReference type="RefSeq" id="WP_311362983.1">
    <property type="nucleotide sequence ID" value="NZ_JAVRIE010000008.1"/>
</dbReference>
<dbReference type="Proteomes" id="UP001249020">
    <property type="component" value="Unassembled WGS sequence"/>
</dbReference>
<accession>A0AAW8R5M8</accession>
<reference evidence="2 3" key="1">
    <citation type="submission" date="2023-09" db="EMBL/GenBank/DDBJ databases">
        <authorList>
            <person name="Rey-Velasco X."/>
        </authorList>
    </citation>
    <scope>NUCLEOTIDE SEQUENCE [LARGE SCALE GENOMIC DNA]</scope>
    <source>
        <strain evidence="2 3">W409</strain>
    </source>
</reference>
<name>A0AAW8R5M8_9ALTE</name>
<evidence type="ECO:0000256" key="1">
    <source>
        <dbReference type="SAM" id="SignalP"/>
    </source>
</evidence>
<keyword evidence="3" id="KW-1185">Reference proteome</keyword>
<proteinExistence type="predicted"/>
<feature type="signal peptide" evidence="1">
    <location>
        <begin position="1"/>
        <end position="23"/>
    </location>
</feature>
<sequence>MKLTLCAFAIFLTASLCCEKVHALAESGFESITSTTSNTNQSSKTNDVRYLPGSSNIGSEAVFVQWDSMRVFGGTFGTRATSELPDSYLALESILSDTSDKLQDVRYYGFYTGLQYDLQEDLSITGQWSRFQTAQYDKHFASNVLTVVDLSLLEEARSQTARTLGLNWTMSDAWRAQAKVQTVAGSVWLPNVTIPRFVTQDSENWTLAAIEVIYTF</sequence>
<feature type="chain" id="PRO_5043634067" evidence="1">
    <location>
        <begin position="24"/>
        <end position="216"/>
    </location>
</feature>
<organism evidence="2 3">
    <name type="scientific">Brumicola blandensis</name>
    <dbReference type="NCBI Taxonomy" id="3075611"/>
    <lineage>
        <taxon>Bacteria</taxon>
        <taxon>Pseudomonadati</taxon>
        <taxon>Pseudomonadota</taxon>
        <taxon>Gammaproteobacteria</taxon>
        <taxon>Alteromonadales</taxon>
        <taxon>Alteromonadaceae</taxon>
        <taxon>Brumicola</taxon>
    </lineage>
</organism>
<dbReference type="EMBL" id="JAVRIE010000008">
    <property type="protein sequence ID" value="MDT0584210.1"/>
    <property type="molecule type" value="Genomic_DNA"/>
</dbReference>
<evidence type="ECO:0000313" key="3">
    <source>
        <dbReference type="Proteomes" id="UP001249020"/>
    </source>
</evidence>